<comment type="caution">
    <text evidence="3">The sequence shown here is derived from an EMBL/GenBank/DDBJ whole genome shotgun (WGS) entry which is preliminary data.</text>
</comment>
<accession>A0A927GU65</accession>
<proteinExistence type="predicted"/>
<dbReference type="Gene3D" id="3.40.50.1110">
    <property type="entry name" value="SGNH hydrolase"/>
    <property type="match status" value="1"/>
</dbReference>
<dbReference type="InterPro" id="IPR036514">
    <property type="entry name" value="SGNH_hydro_sf"/>
</dbReference>
<dbReference type="SUPFAM" id="SSF52266">
    <property type="entry name" value="SGNH hydrolase"/>
    <property type="match status" value="1"/>
</dbReference>
<dbReference type="InterPro" id="IPR012854">
    <property type="entry name" value="Cu_amine_oxidase-like_N"/>
</dbReference>
<evidence type="ECO:0000259" key="1">
    <source>
        <dbReference type="Pfam" id="PF07833"/>
    </source>
</evidence>
<evidence type="ECO:0000313" key="4">
    <source>
        <dbReference type="Proteomes" id="UP000621560"/>
    </source>
</evidence>
<organism evidence="3 4">
    <name type="scientific">Paenibacillus sabuli</name>
    <dbReference type="NCBI Taxonomy" id="2772509"/>
    <lineage>
        <taxon>Bacteria</taxon>
        <taxon>Bacillati</taxon>
        <taxon>Bacillota</taxon>
        <taxon>Bacilli</taxon>
        <taxon>Bacillales</taxon>
        <taxon>Paenibacillaceae</taxon>
        <taxon>Paenibacillus</taxon>
    </lineage>
</organism>
<dbReference type="InterPro" id="IPR036582">
    <property type="entry name" value="Mao_N_sf"/>
</dbReference>
<feature type="non-terminal residue" evidence="3">
    <location>
        <position position="1"/>
    </location>
</feature>
<dbReference type="Proteomes" id="UP000621560">
    <property type="component" value="Unassembled WGS sequence"/>
</dbReference>
<name>A0A927GU65_9BACL</name>
<feature type="domain" description="SGNH hydrolase-type esterase" evidence="2">
    <location>
        <begin position="29"/>
        <end position="189"/>
    </location>
</feature>
<dbReference type="Pfam" id="PF13472">
    <property type="entry name" value="Lipase_GDSL_2"/>
    <property type="match status" value="1"/>
</dbReference>
<keyword evidence="4" id="KW-1185">Reference proteome</keyword>
<dbReference type="EMBL" id="JACXIZ010000046">
    <property type="protein sequence ID" value="MBD2847830.1"/>
    <property type="molecule type" value="Genomic_DNA"/>
</dbReference>
<protein>
    <submittedName>
        <fullName evidence="3">Copper amine oxidase</fullName>
    </submittedName>
</protein>
<dbReference type="AlphaFoldDB" id="A0A927GU65"/>
<feature type="domain" description="Copper amine oxidase-like N-terminal" evidence="1">
    <location>
        <begin position="217"/>
        <end position="327"/>
    </location>
</feature>
<reference evidence="3" key="1">
    <citation type="submission" date="2020-09" db="EMBL/GenBank/DDBJ databases">
        <title>A novel bacterium of genus Paenibacillus, isolated from South China Sea.</title>
        <authorList>
            <person name="Huang H."/>
            <person name="Mo K."/>
            <person name="Hu Y."/>
        </authorList>
    </citation>
    <scope>NUCLEOTIDE SEQUENCE</scope>
    <source>
        <strain evidence="3">IB182496</strain>
    </source>
</reference>
<gene>
    <name evidence="3" type="ORF">IDH44_21765</name>
</gene>
<evidence type="ECO:0000259" key="2">
    <source>
        <dbReference type="Pfam" id="PF13472"/>
    </source>
</evidence>
<sequence>AAGGAAPSAEAIQSGLPDPRAATMAAATPQLRTDLAAADLVVVTIGGNDFSPLVQELADGRDEAEAWLETALEAYMDELRTSLELIGELAPEARIVVSDLYSPLPDSRLTLGALGLDDSDYAFLLDTLEQVRTRLGALAGELSGDGPDVAVAYSGEAFVGQESKFTSLVSAYLSDGIADLHPTQPGYAAIGDAFAEAIWGEARAVEPRPEGVGISVVVDGRELITANKPVLKANRTYLAFRDIADAMGATTEWDNQTKTVTITYGERAVALAIGAQTMLVDGQRVAIDTPAFLHAVGKEQKTYVPLAVLADGLGFQVEYRGTLKTAFINK</sequence>
<dbReference type="Pfam" id="PF07833">
    <property type="entry name" value="Cu_amine_oxidN1"/>
    <property type="match status" value="1"/>
</dbReference>
<evidence type="ECO:0000313" key="3">
    <source>
        <dbReference type="EMBL" id="MBD2847830.1"/>
    </source>
</evidence>
<dbReference type="SUPFAM" id="SSF55383">
    <property type="entry name" value="Copper amine oxidase, domain N"/>
    <property type="match status" value="1"/>
</dbReference>
<dbReference type="Gene3D" id="3.30.457.10">
    <property type="entry name" value="Copper amine oxidase-like, N-terminal domain"/>
    <property type="match status" value="1"/>
</dbReference>
<dbReference type="RefSeq" id="WP_190920938.1">
    <property type="nucleotide sequence ID" value="NZ_JACXIZ010000046.1"/>
</dbReference>
<dbReference type="InterPro" id="IPR013830">
    <property type="entry name" value="SGNH_hydro"/>
</dbReference>